<dbReference type="InterPro" id="IPR001272">
    <property type="entry name" value="PEP_carboxykinase_ATP"/>
</dbReference>
<name>A0A196S6M0_BLAHN</name>
<gene>
    <name evidence="1" type="ORF">AV274_5628</name>
</gene>
<dbReference type="SUPFAM" id="SSF53795">
    <property type="entry name" value="PEP carboxykinase-like"/>
    <property type="match status" value="1"/>
</dbReference>
<feature type="non-terminal residue" evidence="1">
    <location>
        <position position="1"/>
    </location>
</feature>
<keyword evidence="2" id="KW-1185">Reference proteome</keyword>
<keyword evidence="1" id="KW-0670">Pyruvate</keyword>
<proteinExistence type="predicted"/>
<reference evidence="1 2" key="1">
    <citation type="submission" date="2016-05" db="EMBL/GenBank/DDBJ databases">
        <title>Nuclear genome of Blastocystis sp. subtype 1 NandII.</title>
        <authorList>
            <person name="Gentekaki E."/>
            <person name="Curtis B."/>
            <person name="Stairs C."/>
            <person name="Eme L."/>
            <person name="Herman E."/>
            <person name="Klimes V."/>
            <person name="Arias M.C."/>
            <person name="Elias M."/>
            <person name="Hilliou F."/>
            <person name="Klute M."/>
            <person name="Malik S.-B."/>
            <person name="Pightling A."/>
            <person name="Rachubinski R."/>
            <person name="Salas D."/>
            <person name="Schlacht A."/>
            <person name="Suga H."/>
            <person name="Archibald J."/>
            <person name="Ball S.G."/>
            <person name="Clark G."/>
            <person name="Dacks J."/>
            <person name="Van Der Giezen M."/>
            <person name="Tsaousis A."/>
            <person name="Roger A."/>
        </authorList>
    </citation>
    <scope>NUCLEOTIDE SEQUENCE [LARGE SCALE GENOMIC DNA]</scope>
    <source>
        <strain evidence="2">ATCC 50177 / NandII</strain>
    </source>
</reference>
<organism evidence="1 2">
    <name type="scientific">Blastocystis sp. subtype 1 (strain ATCC 50177 / NandII)</name>
    <dbReference type="NCBI Taxonomy" id="478820"/>
    <lineage>
        <taxon>Eukaryota</taxon>
        <taxon>Sar</taxon>
        <taxon>Stramenopiles</taxon>
        <taxon>Bigyra</taxon>
        <taxon>Opalozoa</taxon>
        <taxon>Opalinata</taxon>
        <taxon>Blastocystidae</taxon>
        <taxon>Blastocystis</taxon>
    </lineage>
</organism>
<dbReference type="GO" id="GO:0004612">
    <property type="term" value="F:phosphoenolpyruvate carboxykinase (ATP) activity"/>
    <property type="evidence" value="ECO:0007669"/>
    <property type="project" value="InterPro"/>
</dbReference>
<dbReference type="STRING" id="478820.A0A196S6M0"/>
<dbReference type="PANTHER" id="PTHR30031:SF0">
    <property type="entry name" value="PHOSPHOENOLPYRUVATE CARBOXYKINASE (ATP)"/>
    <property type="match status" value="1"/>
</dbReference>
<keyword evidence="1" id="KW-0808">Transferase</keyword>
<dbReference type="GO" id="GO:0006094">
    <property type="term" value="P:gluconeogenesis"/>
    <property type="evidence" value="ECO:0007669"/>
    <property type="project" value="InterPro"/>
</dbReference>
<dbReference type="GO" id="GO:0005524">
    <property type="term" value="F:ATP binding"/>
    <property type="evidence" value="ECO:0007669"/>
    <property type="project" value="InterPro"/>
</dbReference>
<comment type="caution">
    <text evidence="1">The sequence shown here is derived from an EMBL/GenBank/DDBJ whole genome shotgun (WGS) entry which is preliminary data.</text>
</comment>
<sequence>ACIDGILNGSIEKAEMRHNDRFNLEVPTHVEGVDDKLLWPRNTWSDKEEYDRVAKKLAGKFVEHFKQFQVPGLPDYSPYGPHAN</sequence>
<dbReference type="OrthoDB" id="184182at2759"/>
<dbReference type="Gene3D" id="3.90.228.20">
    <property type="match status" value="1"/>
</dbReference>
<accession>A0A196S6M0</accession>
<dbReference type="InterPro" id="IPR013035">
    <property type="entry name" value="PEP_carboxykinase_C"/>
</dbReference>
<evidence type="ECO:0000313" key="2">
    <source>
        <dbReference type="Proteomes" id="UP000078348"/>
    </source>
</evidence>
<dbReference type="Proteomes" id="UP000078348">
    <property type="component" value="Unassembled WGS sequence"/>
</dbReference>
<dbReference type="EMBL" id="LXWW01000524">
    <property type="protein sequence ID" value="OAO12693.1"/>
    <property type="molecule type" value="Genomic_DNA"/>
</dbReference>
<dbReference type="GO" id="GO:0016301">
    <property type="term" value="F:kinase activity"/>
    <property type="evidence" value="ECO:0007669"/>
    <property type="project" value="UniProtKB-KW"/>
</dbReference>
<evidence type="ECO:0000313" key="1">
    <source>
        <dbReference type="EMBL" id="OAO12693.1"/>
    </source>
</evidence>
<protein>
    <submittedName>
        <fullName evidence="1">Phosphoenolpyruvate carboxykinase</fullName>
    </submittedName>
</protein>
<dbReference type="GO" id="GO:0005829">
    <property type="term" value="C:cytosol"/>
    <property type="evidence" value="ECO:0007669"/>
    <property type="project" value="TreeGrafter"/>
</dbReference>
<dbReference type="AlphaFoldDB" id="A0A196S6M0"/>
<dbReference type="PANTHER" id="PTHR30031">
    <property type="entry name" value="PHOSPHOENOLPYRUVATE CARBOXYKINASE ATP"/>
    <property type="match status" value="1"/>
</dbReference>
<keyword evidence="1" id="KW-0418">Kinase</keyword>